<evidence type="ECO:0000256" key="2">
    <source>
        <dbReference type="ARBA" id="ARBA00022723"/>
    </source>
</evidence>
<dbReference type="PIRSF" id="PIRSF015582">
    <property type="entry name" value="Cit_lyase_B"/>
    <property type="match status" value="1"/>
</dbReference>
<evidence type="ECO:0000313" key="6">
    <source>
        <dbReference type="Proteomes" id="UP000838100"/>
    </source>
</evidence>
<name>A0ABM9ADX1_9GAMM</name>
<feature type="domain" description="HpcH/HpaI aldolase/citrate lyase" evidence="4">
    <location>
        <begin position="7"/>
        <end position="221"/>
    </location>
</feature>
<evidence type="ECO:0000313" key="5">
    <source>
        <dbReference type="EMBL" id="CAH0991407.1"/>
    </source>
</evidence>
<dbReference type="Proteomes" id="UP000838100">
    <property type="component" value="Unassembled WGS sequence"/>
</dbReference>
<organism evidence="5 6">
    <name type="scientific">Sinobacterium norvegicum</name>
    <dbReference type="NCBI Taxonomy" id="1641715"/>
    <lineage>
        <taxon>Bacteria</taxon>
        <taxon>Pseudomonadati</taxon>
        <taxon>Pseudomonadota</taxon>
        <taxon>Gammaproteobacteria</taxon>
        <taxon>Cellvibrionales</taxon>
        <taxon>Spongiibacteraceae</taxon>
        <taxon>Sinobacterium</taxon>
    </lineage>
</organism>
<dbReference type="EC" id="3.1.2.30" evidence="5"/>
<evidence type="ECO:0000256" key="1">
    <source>
        <dbReference type="ARBA" id="ARBA00001946"/>
    </source>
</evidence>
<gene>
    <name evidence="5" type="primary">mcl2</name>
    <name evidence="5" type="ORF">SIN8267_01511</name>
</gene>
<protein>
    <submittedName>
        <fullName evidence="5">(3S)-malyl-CoA thioesterase</fullName>
        <ecNumber evidence="5">3.1.2.30</ecNumber>
    </submittedName>
</protein>
<evidence type="ECO:0000256" key="3">
    <source>
        <dbReference type="ARBA" id="ARBA00022842"/>
    </source>
</evidence>
<accession>A0ABM9ADX1</accession>
<keyword evidence="3" id="KW-0460">Magnesium</keyword>
<dbReference type="InterPro" id="IPR011206">
    <property type="entry name" value="Citrate_lyase_beta/mcl1/mcl2"/>
</dbReference>
<comment type="caution">
    <text evidence="5">The sequence shown here is derived from an EMBL/GenBank/DDBJ whole genome shotgun (WGS) entry which is preliminary data.</text>
</comment>
<evidence type="ECO:0000259" key="4">
    <source>
        <dbReference type="Pfam" id="PF03328"/>
    </source>
</evidence>
<dbReference type="EMBL" id="CAKLPX010000001">
    <property type="protein sequence ID" value="CAH0991407.1"/>
    <property type="molecule type" value="Genomic_DNA"/>
</dbReference>
<sequence length="287" mass="30968">MEIRPRRSVLYMPGSNSRALEKAKTLAADCVVFDLEDACAPDVKATARNSVIEAVNQGGYGHREVVVRVNTIGSPWFNEDIEAVAQSQADAICLPKIESAAQIITVVELLDRYHAAASMTVWAMIETPLGVDKANEIAKASTRLSVLMLGTSDLAKELRVRHTPCRSGFLYSLNRCVIAARLAAIDVIDGVCLDLADDQGFATVCEQGRDLGFDGKSLIHPKQIAAANVSFGFNDDDVAHAEKVLAAWQQAEAESKAVAVVDGKLIEILHVEEARRLLAMAALIVTE</sequence>
<comment type="cofactor">
    <cofactor evidence="1">
        <name>Mg(2+)</name>
        <dbReference type="ChEBI" id="CHEBI:18420"/>
    </cofactor>
</comment>
<reference evidence="5" key="1">
    <citation type="submission" date="2021-12" db="EMBL/GenBank/DDBJ databases">
        <authorList>
            <person name="Rodrigo-Torres L."/>
            <person name="Arahal R. D."/>
            <person name="Lucena T."/>
        </authorList>
    </citation>
    <scope>NUCLEOTIDE SEQUENCE</scope>
    <source>
        <strain evidence="5">CECT 8267</strain>
    </source>
</reference>
<dbReference type="PANTHER" id="PTHR32308">
    <property type="entry name" value="LYASE BETA SUBUNIT, PUTATIVE (AFU_ORTHOLOGUE AFUA_4G13030)-RELATED"/>
    <property type="match status" value="1"/>
</dbReference>
<keyword evidence="2" id="KW-0479">Metal-binding</keyword>
<dbReference type="GO" id="GO:0016787">
    <property type="term" value="F:hydrolase activity"/>
    <property type="evidence" value="ECO:0007669"/>
    <property type="project" value="UniProtKB-KW"/>
</dbReference>
<dbReference type="InterPro" id="IPR005000">
    <property type="entry name" value="Aldolase/citrate-lyase_domain"/>
</dbReference>
<dbReference type="PANTHER" id="PTHR32308:SF10">
    <property type="entry name" value="CITRATE LYASE SUBUNIT BETA"/>
    <property type="match status" value="1"/>
</dbReference>
<keyword evidence="5" id="KW-0378">Hydrolase</keyword>
<dbReference type="RefSeq" id="WP_237444058.1">
    <property type="nucleotide sequence ID" value="NZ_CAKLPX010000001.1"/>
</dbReference>
<dbReference type="InterPro" id="IPR015813">
    <property type="entry name" value="Pyrv/PenolPyrv_kinase-like_dom"/>
</dbReference>
<dbReference type="InterPro" id="IPR040442">
    <property type="entry name" value="Pyrv_kinase-like_dom_sf"/>
</dbReference>
<dbReference type="Pfam" id="PF03328">
    <property type="entry name" value="HpcH_HpaI"/>
    <property type="match status" value="1"/>
</dbReference>
<dbReference type="Gene3D" id="3.20.20.60">
    <property type="entry name" value="Phosphoenolpyruvate-binding domains"/>
    <property type="match status" value="1"/>
</dbReference>
<dbReference type="SUPFAM" id="SSF51621">
    <property type="entry name" value="Phosphoenolpyruvate/pyruvate domain"/>
    <property type="match status" value="1"/>
</dbReference>
<keyword evidence="6" id="KW-1185">Reference proteome</keyword>
<proteinExistence type="predicted"/>